<reference evidence="1 2" key="1">
    <citation type="submission" date="2017-10" db="EMBL/GenBank/DDBJ databases">
        <title>Genome announcement of Methylocella silvestris TVC from permafrost.</title>
        <authorList>
            <person name="Wang J."/>
            <person name="Geng K."/>
            <person name="Ul-Haque F."/>
            <person name="Crombie A.T."/>
            <person name="Street L.E."/>
            <person name="Wookey P.A."/>
            <person name="Murrell J.C."/>
            <person name="Pratscher J."/>
        </authorList>
    </citation>
    <scope>NUCLEOTIDE SEQUENCE [LARGE SCALE GENOMIC DNA]</scope>
    <source>
        <strain evidence="1 2">TVC</strain>
    </source>
</reference>
<evidence type="ECO:0000313" key="2">
    <source>
        <dbReference type="Proteomes" id="UP000236286"/>
    </source>
</evidence>
<organism evidence="1 2">
    <name type="scientific">Methylocella silvestris</name>
    <dbReference type="NCBI Taxonomy" id="199596"/>
    <lineage>
        <taxon>Bacteria</taxon>
        <taxon>Pseudomonadati</taxon>
        <taxon>Pseudomonadota</taxon>
        <taxon>Alphaproteobacteria</taxon>
        <taxon>Hyphomicrobiales</taxon>
        <taxon>Beijerinckiaceae</taxon>
        <taxon>Methylocella</taxon>
    </lineage>
</organism>
<dbReference type="EMBL" id="PDZR01000022">
    <property type="protein sequence ID" value="PNG24933.1"/>
    <property type="molecule type" value="Genomic_DNA"/>
</dbReference>
<protein>
    <submittedName>
        <fullName evidence="1">Uncharacterized protein</fullName>
    </submittedName>
</protein>
<dbReference type="AlphaFoldDB" id="A0A2J7TDW5"/>
<dbReference type="RefSeq" id="WP_102844816.1">
    <property type="nucleotide sequence ID" value="NZ_PDZR01000022.1"/>
</dbReference>
<name>A0A2J7TDW5_METSI</name>
<gene>
    <name evidence="1" type="ORF">CR492_16425</name>
</gene>
<proteinExistence type="predicted"/>
<sequence>MNNSASFMNFNDLTELGIARVQAQNALQWLARMALSYASAGHDVAPPLLWNSAARTITTPEVTAAISLQLSLPDLGLQFLHGGKPSPHLLEIDGKSSTEIEAWLLVEMLHRDFDRDKFSKQLPYSWKDLMSGDEVKYAPQALADSLYSFTQWLQAAALILVDVKRELSASFGENDAPPPILWPAAQSDLVCWPDRFDTGFLARVASDLGAGVGSIKIAFTFGDNDGSPAGFLIRPENFDPRQAELIGGFLTMSSIRRHRMSFGHIAAYLATKAKHVLDAVSKVHLSAWRVADVDEHGRPGM</sequence>
<evidence type="ECO:0000313" key="1">
    <source>
        <dbReference type="EMBL" id="PNG24933.1"/>
    </source>
</evidence>
<dbReference type="Proteomes" id="UP000236286">
    <property type="component" value="Unassembled WGS sequence"/>
</dbReference>
<dbReference type="OrthoDB" id="8017996at2"/>
<comment type="caution">
    <text evidence="1">The sequence shown here is derived from an EMBL/GenBank/DDBJ whole genome shotgun (WGS) entry which is preliminary data.</text>
</comment>
<accession>A0A2J7TDW5</accession>